<dbReference type="CDD" id="cd06582">
    <property type="entry name" value="TM_PBP1_LivH_like"/>
    <property type="match status" value="1"/>
</dbReference>
<evidence type="ECO:0000256" key="9">
    <source>
        <dbReference type="SAM" id="Phobius"/>
    </source>
</evidence>
<evidence type="ECO:0000256" key="6">
    <source>
        <dbReference type="ARBA" id="ARBA00022989"/>
    </source>
</evidence>
<dbReference type="AlphaFoldDB" id="A0A2N4UKM9"/>
<dbReference type="PANTHER" id="PTHR11795:SF445">
    <property type="entry name" value="AMINO ACID ABC TRANSPORTER PERMEASE PROTEIN"/>
    <property type="match status" value="1"/>
</dbReference>
<keyword evidence="5" id="KW-0029">Amino-acid transport</keyword>
<keyword evidence="7 9" id="KW-0472">Membrane</keyword>
<evidence type="ECO:0000256" key="3">
    <source>
        <dbReference type="ARBA" id="ARBA00022475"/>
    </source>
</evidence>
<protein>
    <submittedName>
        <fullName evidence="10">Branched-chain amino acid ABC transporter permease</fullName>
    </submittedName>
</protein>
<proteinExistence type="inferred from homology"/>
<dbReference type="RefSeq" id="WP_102068017.1">
    <property type="nucleotide sequence ID" value="NZ_PDNV01000001.1"/>
</dbReference>
<accession>A0A2N4UKM9</accession>
<dbReference type="GO" id="GO:0006865">
    <property type="term" value="P:amino acid transport"/>
    <property type="evidence" value="ECO:0007669"/>
    <property type="project" value="UniProtKB-KW"/>
</dbReference>
<feature type="transmembrane region" description="Helical" evidence="9">
    <location>
        <begin position="35"/>
        <end position="53"/>
    </location>
</feature>
<dbReference type="InterPro" id="IPR052157">
    <property type="entry name" value="BCAA_transport_permease"/>
</dbReference>
<gene>
    <name evidence="10" type="ORF">CR155_00305</name>
</gene>
<keyword evidence="11" id="KW-1185">Reference proteome</keyword>
<comment type="subcellular location">
    <subcellularLocation>
        <location evidence="1">Cell membrane</location>
        <topology evidence="1">Multi-pass membrane protein</topology>
    </subcellularLocation>
</comment>
<feature type="transmembrane region" description="Helical" evidence="9">
    <location>
        <begin position="255"/>
        <end position="278"/>
    </location>
</feature>
<feature type="transmembrane region" description="Helical" evidence="9">
    <location>
        <begin position="93"/>
        <end position="116"/>
    </location>
</feature>
<dbReference type="Pfam" id="PF02653">
    <property type="entry name" value="BPD_transp_2"/>
    <property type="match status" value="1"/>
</dbReference>
<evidence type="ECO:0000313" key="10">
    <source>
        <dbReference type="EMBL" id="PLC55535.1"/>
    </source>
</evidence>
<organism evidence="10 11">
    <name type="scientific">Pollutimonas nitritireducens</name>
    <dbReference type="NCBI Taxonomy" id="2045209"/>
    <lineage>
        <taxon>Bacteria</taxon>
        <taxon>Pseudomonadati</taxon>
        <taxon>Pseudomonadota</taxon>
        <taxon>Betaproteobacteria</taxon>
        <taxon>Burkholderiales</taxon>
        <taxon>Alcaligenaceae</taxon>
        <taxon>Pollutimonas</taxon>
    </lineage>
</organism>
<keyword evidence="6 9" id="KW-1133">Transmembrane helix</keyword>
<feature type="transmembrane region" description="Helical" evidence="9">
    <location>
        <begin position="136"/>
        <end position="160"/>
    </location>
</feature>
<evidence type="ECO:0000313" key="11">
    <source>
        <dbReference type="Proteomes" id="UP000234328"/>
    </source>
</evidence>
<feature type="transmembrane region" description="Helical" evidence="9">
    <location>
        <begin position="6"/>
        <end position="28"/>
    </location>
</feature>
<evidence type="ECO:0000256" key="1">
    <source>
        <dbReference type="ARBA" id="ARBA00004651"/>
    </source>
</evidence>
<dbReference type="GO" id="GO:0022857">
    <property type="term" value="F:transmembrane transporter activity"/>
    <property type="evidence" value="ECO:0007669"/>
    <property type="project" value="InterPro"/>
</dbReference>
<feature type="transmembrane region" description="Helical" evidence="9">
    <location>
        <begin position="189"/>
        <end position="210"/>
    </location>
</feature>
<keyword evidence="4 9" id="KW-0812">Transmembrane</keyword>
<evidence type="ECO:0000256" key="4">
    <source>
        <dbReference type="ARBA" id="ARBA00022692"/>
    </source>
</evidence>
<sequence length="290" mass="30712">MLLLQLLINGVQVGALYALIAVGFSLIFGSTKVFHFAHGSTFTIAAYAFYYLYSVAQVHWLLAVLAATLAAVLFGVLLDRLVYAPIQRHEGSFFTVFVASLGVGIIVQNLVGMIFGRGFVSVSTPLSRSIELFPGLYVSPLSGIAILCAVVFFGALQLFLMRTHVGMGLRALSENPELIRVYGLSPRRLSTIVFALGSLLAVPAAILSAASSGLNPAVAHHVMLISLAATIVGGVGSLRGAACAGLLLGMSENLALMYLGPQWSEAVTFIVLFLFIVLRPSGFFGRAIST</sequence>
<evidence type="ECO:0000256" key="7">
    <source>
        <dbReference type="ARBA" id="ARBA00023136"/>
    </source>
</evidence>
<reference evidence="10 11" key="1">
    <citation type="submission" date="2017-10" db="EMBL/GenBank/DDBJ databases">
        <title>Two draft genome sequences of Pusillimonas sp. strains isolated from a nitrate- and radionuclide-contaminated groundwater in Russia.</title>
        <authorList>
            <person name="Grouzdev D.S."/>
            <person name="Tourova T.P."/>
            <person name="Goeva M.A."/>
            <person name="Babich T.L."/>
            <person name="Sokolova D.S."/>
            <person name="Abdullin R."/>
            <person name="Poltaraus A.B."/>
            <person name="Toshchakov S.V."/>
            <person name="Nazina T.N."/>
        </authorList>
    </citation>
    <scope>NUCLEOTIDE SEQUENCE [LARGE SCALE GENOMIC DNA]</scope>
    <source>
        <strain evidence="10 11">JR1/69-2-13</strain>
    </source>
</reference>
<dbReference type="EMBL" id="PDNV01000001">
    <property type="protein sequence ID" value="PLC55535.1"/>
    <property type="molecule type" value="Genomic_DNA"/>
</dbReference>
<feature type="transmembrane region" description="Helical" evidence="9">
    <location>
        <begin position="59"/>
        <end position="81"/>
    </location>
</feature>
<comment type="caution">
    <text evidence="10">The sequence shown here is derived from an EMBL/GenBank/DDBJ whole genome shotgun (WGS) entry which is preliminary data.</text>
</comment>
<evidence type="ECO:0000256" key="2">
    <source>
        <dbReference type="ARBA" id="ARBA00022448"/>
    </source>
</evidence>
<dbReference type="OrthoDB" id="9807115at2"/>
<comment type="similarity">
    <text evidence="8">Belongs to the binding-protein-dependent transport system permease family. LivHM subfamily.</text>
</comment>
<dbReference type="GO" id="GO:0005886">
    <property type="term" value="C:plasma membrane"/>
    <property type="evidence" value="ECO:0007669"/>
    <property type="project" value="UniProtKB-SubCell"/>
</dbReference>
<feature type="transmembrane region" description="Helical" evidence="9">
    <location>
        <begin position="222"/>
        <end position="248"/>
    </location>
</feature>
<dbReference type="PANTHER" id="PTHR11795">
    <property type="entry name" value="BRANCHED-CHAIN AMINO ACID TRANSPORT SYSTEM PERMEASE PROTEIN LIVH"/>
    <property type="match status" value="1"/>
</dbReference>
<evidence type="ECO:0000256" key="8">
    <source>
        <dbReference type="ARBA" id="ARBA00037998"/>
    </source>
</evidence>
<dbReference type="InterPro" id="IPR001851">
    <property type="entry name" value="ABC_transp_permease"/>
</dbReference>
<keyword evidence="2" id="KW-0813">Transport</keyword>
<dbReference type="Proteomes" id="UP000234328">
    <property type="component" value="Unassembled WGS sequence"/>
</dbReference>
<evidence type="ECO:0000256" key="5">
    <source>
        <dbReference type="ARBA" id="ARBA00022970"/>
    </source>
</evidence>
<name>A0A2N4UKM9_9BURK</name>
<keyword evidence="3" id="KW-1003">Cell membrane</keyword>